<name>A0ABW3BC82_9ACTN</name>
<protein>
    <recommendedName>
        <fullName evidence="3">PspA/IM30 family protein</fullName>
    </recommendedName>
</protein>
<evidence type="ECO:0000313" key="2">
    <source>
        <dbReference type="Proteomes" id="UP001596956"/>
    </source>
</evidence>
<organism evidence="1 2">
    <name type="scientific">Streptomonospora algeriensis</name>
    <dbReference type="NCBI Taxonomy" id="995084"/>
    <lineage>
        <taxon>Bacteria</taxon>
        <taxon>Bacillati</taxon>
        <taxon>Actinomycetota</taxon>
        <taxon>Actinomycetes</taxon>
        <taxon>Streptosporangiales</taxon>
        <taxon>Nocardiopsidaceae</taxon>
        <taxon>Streptomonospora</taxon>
    </lineage>
</organism>
<proteinExistence type="predicted"/>
<evidence type="ECO:0000313" key="1">
    <source>
        <dbReference type="EMBL" id="MFD0800823.1"/>
    </source>
</evidence>
<accession>A0ABW3BC82</accession>
<dbReference type="EMBL" id="JBHTHR010000104">
    <property type="protein sequence ID" value="MFD0800823.1"/>
    <property type="molecule type" value="Genomic_DNA"/>
</dbReference>
<reference evidence="2" key="1">
    <citation type="journal article" date="2019" name="Int. J. Syst. Evol. Microbiol.">
        <title>The Global Catalogue of Microorganisms (GCM) 10K type strain sequencing project: providing services to taxonomists for standard genome sequencing and annotation.</title>
        <authorList>
            <consortium name="The Broad Institute Genomics Platform"/>
            <consortium name="The Broad Institute Genome Sequencing Center for Infectious Disease"/>
            <person name="Wu L."/>
            <person name="Ma J."/>
        </authorList>
    </citation>
    <scope>NUCLEOTIDE SEQUENCE [LARGE SCALE GENOMIC DNA]</scope>
    <source>
        <strain evidence="2">CCUG 63369</strain>
    </source>
</reference>
<evidence type="ECO:0008006" key="3">
    <source>
        <dbReference type="Google" id="ProtNLM"/>
    </source>
</evidence>
<gene>
    <name evidence="1" type="ORF">ACFQZU_05755</name>
</gene>
<sequence>MGFFDVIMGREAPETTAAREALRSRARAKVNRIEREIEALDRDHAREVYRDGPAHRAIRRNLDRDLRVARQNLADLG</sequence>
<keyword evidence="2" id="KW-1185">Reference proteome</keyword>
<dbReference type="Proteomes" id="UP001596956">
    <property type="component" value="Unassembled WGS sequence"/>
</dbReference>
<comment type="caution">
    <text evidence="1">The sequence shown here is derived from an EMBL/GenBank/DDBJ whole genome shotgun (WGS) entry which is preliminary data.</text>
</comment>